<comment type="caution">
    <text evidence="1">The sequence shown here is derived from an EMBL/GenBank/DDBJ whole genome shotgun (WGS) entry which is preliminary data.</text>
</comment>
<protein>
    <submittedName>
        <fullName evidence="1">Phosphatase 2a regulatory subunit-related</fullName>
    </submittedName>
</protein>
<gene>
    <name evidence="1" type="ORF">MML48_3g00004662</name>
</gene>
<evidence type="ECO:0000313" key="2">
    <source>
        <dbReference type="Proteomes" id="UP001056778"/>
    </source>
</evidence>
<organism evidence="1 2">
    <name type="scientific">Holotrichia oblita</name>
    <name type="common">Chafer beetle</name>
    <dbReference type="NCBI Taxonomy" id="644536"/>
    <lineage>
        <taxon>Eukaryota</taxon>
        <taxon>Metazoa</taxon>
        <taxon>Ecdysozoa</taxon>
        <taxon>Arthropoda</taxon>
        <taxon>Hexapoda</taxon>
        <taxon>Insecta</taxon>
        <taxon>Pterygota</taxon>
        <taxon>Neoptera</taxon>
        <taxon>Endopterygota</taxon>
        <taxon>Coleoptera</taxon>
        <taxon>Polyphaga</taxon>
        <taxon>Scarabaeiformia</taxon>
        <taxon>Scarabaeidae</taxon>
        <taxon>Melolonthinae</taxon>
        <taxon>Holotrichia</taxon>
    </lineage>
</organism>
<accession>A0ACB9TGW5</accession>
<name>A0ACB9TGW5_HOLOL</name>
<reference evidence="1" key="1">
    <citation type="submission" date="2022-04" db="EMBL/GenBank/DDBJ databases">
        <title>Chromosome-scale genome assembly of Holotrichia oblita Faldermann.</title>
        <authorList>
            <person name="Rongchong L."/>
        </authorList>
    </citation>
    <scope>NUCLEOTIDE SEQUENCE</scope>
    <source>
        <strain evidence="1">81SQS9</strain>
    </source>
</reference>
<evidence type="ECO:0000313" key="1">
    <source>
        <dbReference type="EMBL" id="KAI4466029.1"/>
    </source>
</evidence>
<dbReference type="Proteomes" id="UP001056778">
    <property type="component" value="Chromosome 3"/>
</dbReference>
<sequence>MKSKIQTLEMKYLRAVKGENKRRTRGGIDFRILRQAKDEVKKTDKQKRCGWQKQRIREQETHTRWKMAATARRRDPDDDIAAIAKQISDQAEAIYQNWKSRGLAPADLISCHAAGDTTKLGSMLKPQPPAKPSIELLAQAPTMDNNRLEKLVKNFVVEDKARLAARNKAMPSSIQFALQKFEKNSQADGNAVKRTPLKANNYSTTTPATANNVSTPTIQPQPIKPAISQKPQISPKPRFADTIEMTLPADHSPQSTWPLKNRIITTENVKKTFSEAKPTQFHSNGPVTANNIGSTPVKNTISYLEEVALEEKRLINALKNGDVLSEEMIPTTTPMNVPIIKQKENNVGEVSTKWGVRNARRPEQQVPHPELTTTQRQHLRQTAANPVRPFLTRGSVAERVLIFERCPSDLLLDKRVRPPVTQIPKPQLLPKQTALPHTTLQRHVRANRSNVHIPKFYYPMGKPGPPNQVEAVRVKVTAAFAAFGGGGEQRAGRENFAAITTACQLPLYWKTPLHLAACADKGSCTLEQFMSFWTRYVSVCFVCSSF</sequence>
<dbReference type="EMBL" id="CM043017">
    <property type="protein sequence ID" value="KAI4466029.1"/>
    <property type="molecule type" value="Genomic_DNA"/>
</dbReference>
<proteinExistence type="predicted"/>
<keyword evidence="2" id="KW-1185">Reference proteome</keyword>